<dbReference type="PROSITE" id="PS00519">
    <property type="entry name" value="HTH_ASNC_1"/>
    <property type="match status" value="1"/>
</dbReference>
<dbReference type="InterPro" id="IPR019888">
    <property type="entry name" value="Tscrpt_reg_AsnC-like"/>
</dbReference>
<evidence type="ECO:0000256" key="2">
    <source>
        <dbReference type="ARBA" id="ARBA00023125"/>
    </source>
</evidence>
<evidence type="ECO:0000313" key="6">
    <source>
        <dbReference type="Proteomes" id="UP001199642"/>
    </source>
</evidence>
<keyword evidence="3" id="KW-0804">Transcription</keyword>
<dbReference type="Pfam" id="PF13412">
    <property type="entry name" value="HTH_24"/>
    <property type="match status" value="1"/>
</dbReference>
<dbReference type="Gene3D" id="3.30.70.920">
    <property type="match status" value="1"/>
</dbReference>
<dbReference type="EMBL" id="CP082781">
    <property type="protein sequence ID" value="UGS25673.1"/>
    <property type="molecule type" value="Genomic_DNA"/>
</dbReference>
<dbReference type="CDD" id="cd00090">
    <property type="entry name" value="HTH_ARSR"/>
    <property type="match status" value="1"/>
</dbReference>
<gene>
    <name evidence="5" type="ORF">K8F61_13480</name>
</gene>
<keyword evidence="6" id="KW-1185">Reference proteome</keyword>
<dbReference type="InterPro" id="IPR036390">
    <property type="entry name" value="WH_DNA-bd_sf"/>
</dbReference>
<dbReference type="PROSITE" id="PS50956">
    <property type="entry name" value="HTH_ASNC_2"/>
    <property type="match status" value="1"/>
</dbReference>
<dbReference type="PANTHER" id="PTHR30154">
    <property type="entry name" value="LEUCINE-RESPONSIVE REGULATORY PROTEIN"/>
    <property type="match status" value="1"/>
</dbReference>
<evidence type="ECO:0000256" key="3">
    <source>
        <dbReference type="ARBA" id="ARBA00023163"/>
    </source>
</evidence>
<dbReference type="PANTHER" id="PTHR30154:SF34">
    <property type="entry name" value="TRANSCRIPTIONAL REGULATOR AZLB"/>
    <property type="match status" value="1"/>
</dbReference>
<keyword evidence="1" id="KW-0805">Transcription regulation</keyword>
<keyword evidence="2" id="KW-0238">DNA-binding</keyword>
<dbReference type="InterPro" id="IPR019885">
    <property type="entry name" value="Tscrpt_reg_HTH_AsnC-type_CS"/>
</dbReference>
<dbReference type="Proteomes" id="UP001199642">
    <property type="component" value="Chromosome"/>
</dbReference>
<dbReference type="InterPro" id="IPR011008">
    <property type="entry name" value="Dimeric_a/b-barrel"/>
</dbReference>
<evidence type="ECO:0000313" key="5">
    <source>
        <dbReference type="EMBL" id="UGS25673.1"/>
    </source>
</evidence>
<dbReference type="InterPro" id="IPR036388">
    <property type="entry name" value="WH-like_DNA-bd_sf"/>
</dbReference>
<accession>A0ABY3RRU6</accession>
<dbReference type="InterPro" id="IPR011991">
    <property type="entry name" value="ArsR-like_HTH"/>
</dbReference>
<dbReference type="InterPro" id="IPR000485">
    <property type="entry name" value="AsnC-type_HTH_dom"/>
</dbReference>
<dbReference type="Pfam" id="PF01037">
    <property type="entry name" value="AsnC_trans_reg"/>
    <property type="match status" value="1"/>
</dbReference>
<proteinExistence type="predicted"/>
<evidence type="ECO:0000259" key="4">
    <source>
        <dbReference type="PROSITE" id="PS50956"/>
    </source>
</evidence>
<evidence type="ECO:0000256" key="1">
    <source>
        <dbReference type="ARBA" id="ARBA00023015"/>
    </source>
</evidence>
<dbReference type="InterPro" id="IPR019887">
    <property type="entry name" value="Tscrpt_reg_AsnC/Lrp_C"/>
</dbReference>
<feature type="domain" description="HTH asnC-type" evidence="4">
    <location>
        <begin position="19"/>
        <end position="80"/>
    </location>
</feature>
<organism evidence="5 6">
    <name type="scientific">Microbacterium resistens</name>
    <dbReference type="NCBI Taxonomy" id="156977"/>
    <lineage>
        <taxon>Bacteria</taxon>
        <taxon>Bacillati</taxon>
        <taxon>Actinomycetota</taxon>
        <taxon>Actinomycetes</taxon>
        <taxon>Micrococcales</taxon>
        <taxon>Microbacteriaceae</taxon>
        <taxon>Microbacterium</taxon>
    </lineage>
</organism>
<sequence length="194" mass="20814">MSSMNADDHASTGRSAAAIDEIGFDILRVLRDNGRISIAALAQEVGISRASAYSRVEALTRAGVISGYSARVDTAKVGLGVSALVFCTIQPQSWHSFLSSVGELPDVESARVTTGEHDVMLIVRSVDVETMQSLVIGTIAALPEVTKLETVIVLGEIFRRPYVLPTDIPAREPISVETGLMGFTRTDPTRQTRV</sequence>
<dbReference type="SUPFAM" id="SSF46785">
    <property type="entry name" value="Winged helix' DNA-binding domain"/>
    <property type="match status" value="1"/>
</dbReference>
<dbReference type="Gene3D" id="1.10.10.10">
    <property type="entry name" value="Winged helix-like DNA-binding domain superfamily/Winged helix DNA-binding domain"/>
    <property type="match status" value="1"/>
</dbReference>
<name>A0ABY3RRU6_9MICO</name>
<reference evidence="5 6" key="1">
    <citation type="submission" date="2023-01" db="EMBL/GenBank/DDBJ databases">
        <title>Characterization of estradiol degrading bacteria Microbacterium sp. MZT7 and reveal degrading genes through genome analysis.</title>
        <authorList>
            <person name="Hao P."/>
            <person name="Gao Y."/>
        </authorList>
    </citation>
    <scope>NUCLEOTIDE SEQUENCE [LARGE SCALE GENOMIC DNA]</scope>
    <source>
        <strain evidence="5 6">MZT7</strain>
    </source>
</reference>
<dbReference type="SMART" id="SM00344">
    <property type="entry name" value="HTH_ASNC"/>
    <property type="match status" value="1"/>
</dbReference>
<dbReference type="SUPFAM" id="SSF54909">
    <property type="entry name" value="Dimeric alpha+beta barrel"/>
    <property type="match status" value="1"/>
</dbReference>
<dbReference type="PRINTS" id="PR00033">
    <property type="entry name" value="HTHASNC"/>
</dbReference>
<protein>
    <submittedName>
        <fullName evidence="5">Lrp/AsnC family transcriptional regulator</fullName>
    </submittedName>
</protein>